<dbReference type="Pfam" id="PF14895">
    <property type="entry name" value="PPPI_inhib"/>
    <property type="match status" value="1"/>
</dbReference>
<name>A0A7D9J961_PARCT</name>
<evidence type="ECO:0000313" key="1">
    <source>
        <dbReference type="EMBL" id="CAB4024529.1"/>
    </source>
</evidence>
<dbReference type="InterPro" id="IPR026142">
    <property type="entry name" value="Pro_pase_1_reg_su_36"/>
</dbReference>
<reference evidence="1" key="1">
    <citation type="submission" date="2020-04" db="EMBL/GenBank/DDBJ databases">
        <authorList>
            <person name="Alioto T."/>
            <person name="Alioto T."/>
            <person name="Gomez Garrido J."/>
        </authorList>
    </citation>
    <scope>NUCLEOTIDE SEQUENCE</scope>
    <source>
        <strain evidence="1">A484AB</strain>
    </source>
</reference>
<dbReference type="AlphaFoldDB" id="A0A7D9J961"/>
<comment type="caution">
    <text evidence="1">The sequence shown here is derived from an EMBL/GenBank/DDBJ whole genome shotgun (WGS) entry which is preliminary data.</text>
</comment>
<organism evidence="1 2">
    <name type="scientific">Paramuricea clavata</name>
    <name type="common">Red gorgonian</name>
    <name type="synonym">Violescent sea-whip</name>
    <dbReference type="NCBI Taxonomy" id="317549"/>
    <lineage>
        <taxon>Eukaryota</taxon>
        <taxon>Metazoa</taxon>
        <taxon>Cnidaria</taxon>
        <taxon>Anthozoa</taxon>
        <taxon>Octocorallia</taxon>
        <taxon>Malacalcyonacea</taxon>
        <taxon>Plexauridae</taxon>
        <taxon>Paramuricea</taxon>
    </lineage>
</organism>
<evidence type="ECO:0000313" key="2">
    <source>
        <dbReference type="Proteomes" id="UP001152795"/>
    </source>
</evidence>
<dbReference type="Proteomes" id="UP001152795">
    <property type="component" value="Unassembled WGS sequence"/>
</dbReference>
<accession>A0A7D9J961</accession>
<dbReference type="PANTHER" id="PTHR21055">
    <property type="entry name" value="PROTEIN PHOSPHATASE 1 REGULATORY SUBUNIT 36"/>
    <property type="match status" value="1"/>
</dbReference>
<sequence>MKIFPKFEAQISCRQPSVAEKKAIALVLSKEEEAKRSLAQCYGVLVLGLGLEDAHHMHCGRKRNSATQRDRDLYENLYNFVANVTWITFRRPNLDVIEKELGRLLRSDTFNPAIRPKHIQEIYAKDRLKRDSVKEPLTPAEYRRLQQKRPAIKSIVNQRSPVISALIPTSIEAAKQCKTRQEVNSLVTMDYKHTMEFPQRVGIIGEPLSGFNAETLVPVGQEDQEISEVEIIPDDCSSNELKSSNVLYGSADQNFIQEGTQIKHQMDSLPVE</sequence>
<dbReference type="GO" id="GO:0019902">
    <property type="term" value="F:phosphatase binding"/>
    <property type="evidence" value="ECO:0007669"/>
    <property type="project" value="InterPro"/>
</dbReference>
<dbReference type="OrthoDB" id="6724830at2759"/>
<protein>
    <submittedName>
        <fullName evidence="1">Phosphatase 1 regulatory subunit 36-like</fullName>
    </submittedName>
</protein>
<gene>
    <name evidence="1" type="ORF">PACLA_8A086802</name>
</gene>
<proteinExistence type="predicted"/>
<dbReference type="EMBL" id="CACRXK020013084">
    <property type="protein sequence ID" value="CAB4024529.1"/>
    <property type="molecule type" value="Genomic_DNA"/>
</dbReference>
<dbReference type="PANTHER" id="PTHR21055:SF3">
    <property type="entry name" value="PROTEIN PHOSPHATASE 1 REGULATORY SUBUNIT 36"/>
    <property type="match status" value="1"/>
</dbReference>
<keyword evidence="2" id="KW-1185">Reference proteome</keyword>